<dbReference type="Proteomes" id="UP000789860">
    <property type="component" value="Unassembled WGS sequence"/>
</dbReference>
<feature type="non-terminal residue" evidence="1">
    <location>
        <position position="46"/>
    </location>
</feature>
<evidence type="ECO:0000313" key="2">
    <source>
        <dbReference type="Proteomes" id="UP000789860"/>
    </source>
</evidence>
<gene>
    <name evidence="1" type="ORF">SCALOS_LOCUS7975</name>
</gene>
<accession>A0ACA9N4F2</accession>
<comment type="caution">
    <text evidence="1">The sequence shown here is derived from an EMBL/GenBank/DDBJ whole genome shotgun (WGS) entry which is preliminary data.</text>
</comment>
<protein>
    <submittedName>
        <fullName evidence="1">3456_t:CDS:1</fullName>
    </submittedName>
</protein>
<proteinExistence type="predicted"/>
<evidence type="ECO:0000313" key="1">
    <source>
        <dbReference type="EMBL" id="CAG8631098.1"/>
    </source>
</evidence>
<organism evidence="1 2">
    <name type="scientific">Scutellospora calospora</name>
    <dbReference type="NCBI Taxonomy" id="85575"/>
    <lineage>
        <taxon>Eukaryota</taxon>
        <taxon>Fungi</taxon>
        <taxon>Fungi incertae sedis</taxon>
        <taxon>Mucoromycota</taxon>
        <taxon>Glomeromycotina</taxon>
        <taxon>Glomeromycetes</taxon>
        <taxon>Diversisporales</taxon>
        <taxon>Gigasporaceae</taxon>
        <taxon>Scutellospora</taxon>
    </lineage>
</organism>
<sequence>PRCYTLQLVKSRNSSIRLSSSYSLFSVSMSNSHELSIGQGFRGVNK</sequence>
<dbReference type="EMBL" id="CAJVPM010019681">
    <property type="protein sequence ID" value="CAG8631098.1"/>
    <property type="molecule type" value="Genomic_DNA"/>
</dbReference>
<reference evidence="1" key="1">
    <citation type="submission" date="2021-06" db="EMBL/GenBank/DDBJ databases">
        <authorList>
            <person name="Kallberg Y."/>
            <person name="Tangrot J."/>
            <person name="Rosling A."/>
        </authorList>
    </citation>
    <scope>NUCLEOTIDE SEQUENCE</scope>
    <source>
        <strain evidence="1">AU212A</strain>
    </source>
</reference>
<feature type="non-terminal residue" evidence="1">
    <location>
        <position position="1"/>
    </location>
</feature>
<keyword evidence="2" id="KW-1185">Reference proteome</keyword>
<name>A0ACA9N4F2_9GLOM</name>